<dbReference type="Gene3D" id="2.40.30.170">
    <property type="match status" value="1"/>
</dbReference>
<protein>
    <submittedName>
        <fullName evidence="7">Efflux pump periplasmic linker BepF</fullName>
    </submittedName>
</protein>
<organism evidence="7 8">
    <name type="scientific">Stenotrophomonas maltophilia</name>
    <name type="common">Pseudomonas maltophilia</name>
    <name type="synonym">Xanthomonas maltophilia</name>
    <dbReference type="NCBI Taxonomy" id="40324"/>
    <lineage>
        <taxon>Bacteria</taxon>
        <taxon>Pseudomonadati</taxon>
        <taxon>Pseudomonadota</taxon>
        <taxon>Gammaproteobacteria</taxon>
        <taxon>Lysobacterales</taxon>
        <taxon>Lysobacteraceae</taxon>
        <taxon>Stenotrophomonas</taxon>
        <taxon>Stenotrophomonas maltophilia group</taxon>
    </lineage>
</organism>
<dbReference type="InterPro" id="IPR058627">
    <property type="entry name" value="MdtA-like_C"/>
</dbReference>
<comment type="subcellular location">
    <subcellularLocation>
        <location evidence="1">Cell inner membrane</location>
        <topology evidence="1">Lipid-anchor</topology>
    </subcellularLocation>
</comment>
<evidence type="ECO:0000259" key="5">
    <source>
        <dbReference type="Pfam" id="PF25944"/>
    </source>
</evidence>
<dbReference type="Pfam" id="PF25967">
    <property type="entry name" value="RND-MFP_C"/>
    <property type="match status" value="1"/>
</dbReference>
<dbReference type="Gene3D" id="1.10.287.470">
    <property type="entry name" value="Helix hairpin bin"/>
    <property type="match status" value="1"/>
</dbReference>
<dbReference type="PANTHER" id="PTHR30158">
    <property type="entry name" value="ACRA/E-RELATED COMPONENT OF DRUG EFFLUX TRANSPORTER"/>
    <property type="match status" value="1"/>
</dbReference>
<dbReference type="AlphaFoldDB" id="A0A7V8FG57"/>
<dbReference type="GO" id="GO:0005886">
    <property type="term" value="C:plasma membrane"/>
    <property type="evidence" value="ECO:0007669"/>
    <property type="project" value="TreeGrafter"/>
</dbReference>
<keyword evidence="3" id="KW-0732">Signal</keyword>
<feature type="domain" description="Multidrug resistance protein MdtA-like beta-barrel" evidence="5">
    <location>
        <begin position="192"/>
        <end position="275"/>
    </location>
</feature>
<dbReference type="InterPro" id="IPR006143">
    <property type="entry name" value="RND_pump_MFP"/>
</dbReference>
<comment type="similarity">
    <text evidence="2">Belongs to the membrane fusion protein (MFP) (TC 8.A.1) family.</text>
</comment>
<dbReference type="GO" id="GO:0046677">
    <property type="term" value="P:response to antibiotic"/>
    <property type="evidence" value="ECO:0007669"/>
    <property type="project" value="TreeGrafter"/>
</dbReference>
<reference evidence="8" key="1">
    <citation type="journal article" date="2020" name="MBio">
        <title>Horizontal gene transfer to a defensive symbiont with a reduced genome amongst a multipartite beetle microbiome.</title>
        <authorList>
            <person name="Waterworth S.C."/>
            <person name="Florez L.V."/>
            <person name="Rees E.R."/>
            <person name="Hertweck C."/>
            <person name="Kaltenpoth M."/>
            <person name="Kwan J.C."/>
        </authorList>
    </citation>
    <scope>NUCLEOTIDE SEQUENCE [LARGE SCALE GENOMIC DNA]</scope>
</reference>
<dbReference type="GO" id="GO:0030313">
    <property type="term" value="C:cell envelope"/>
    <property type="evidence" value="ECO:0007669"/>
    <property type="project" value="UniProtKB-SubCell"/>
</dbReference>
<dbReference type="InterPro" id="IPR058626">
    <property type="entry name" value="MdtA-like_b-barrel"/>
</dbReference>
<sequence>MRVRPAAVSGMIITALLISSCNRTPSQAVAADGPDVDVAPVSQQMLKTWDSFNGRVSATDAVQVLPRVGGYITQAAYREGAEVRKGDLLFVIDQRPYRNALAYANQQDTRAQQLLGSSAVSREEAEQKRSAREQGLAEVRAAESAAATAALNLQFTEVRSPIDGRTSRAQLTLGNLAVADQSVLTSVVSQNPVYVYFDPDEHSFLKYRQAFSQGSSTTVRIGLASDECYPHAGDLSFADNQLDASTGTVRARATVNNEQRLLTAGLYAKVQLSVGEPDTALLVPERAILTDQDRKYVYVLGNDNRADKRFVQTGQQVGRERVITSGLVAAEQVIVSGLQGIHGTGSPVVPHLHPAGTRTAPHGAAAQSGL</sequence>
<evidence type="ECO:0000259" key="6">
    <source>
        <dbReference type="Pfam" id="PF25967"/>
    </source>
</evidence>
<evidence type="ECO:0000256" key="2">
    <source>
        <dbReference type="ARBA" id="ARBA00009477"/>
    </source>
</evidence>
<dbReference type="PROSITE" id="PS51257">
    <property type="entry name" value="PROKAR_LIPOPROTEIN"/>
    <property type="match status" value="1"/>
</dbReference>
<dbReference type="GO" id="GO:0022857">
    <property type="term" value="F:transmembrane transporter activity"/>
    <property type="evidence" value="ECO:0007669"/>
    <property type="project" value="InterPro"/>
</dbReference>
<proteinExistence type="inferred from homology"/>
<evidence type="ECO:0000256" key="1">
    <source>
        <dbReference type="ARBA" id="ARBA00004519"/>
    </source>
</evidence>
<evidence type="ECO:0000313" key="7">
    <source>
        <dbReference type="EMBL" id="KAF1014902.1"/>
    </source>
</evidence>
<name>A0A7V8FG57_STEMA</name>
<accession>A0A7V8FG57</accession>
<evidence type="ECO:0000256" key="3">
    <source>
        <dbReference type="SAM" id="SignalP"/>
    </source>
</evidence>
<dbReference type="NCBIfam" id="TIGR01730">
    <property type="entry name" value="RND_mfp"/>
    <property type="match status" value="1"/>
</dbReference>
<dbReference type="SUPFAM" id="SSF111369">
    <property type="entry name" value="HlyD-like secretion proteins"/>
    <property type="match status" value="1"/>
</dbReference>
<evidence type="ECO:0000259" key="4">
    <source>
        <dbReference type="Pfam" id="PF25917"/>
    </source>
</evidence>
<comment type="caution">
    <text evidence="7">The sequence shown here is derived from an EMBL/GenBank/DDBJ whole genome shotgun (WGS) entry which is preliminary data.</text>
</comment>
<dbReference type="Pfam" id="PF25917">
    <property type="entry name" value="BSH_RND"/>
    <property type="match status" value="1"/>
</dbReference>
<dbReference type="Gene3D" id="2.40.420.20">
    <property type="match status" value="1"/>
</dbReference>
<gene>
    <name evidence="7" type="primary">bepF_2</name>
    <name evidence="7" type="ORF">GAK31_02389</name>
</gene>
<feature type="signal peptide" evidence="3">
    <location>
        <begin position="1"/>
        <end position="30"/>
    </location>
</feature>
<feature type="chain" id="PRO_5031422743" evidence="3">
    <location>
        <begin position="31"/>
        <end position="370"/>
    </location>
</feature>
<feature type="domain" description="Multidrug resistance protein MdtA-like C-terminal permuted SH3" evidence="6">
    <location>
        <begin position="280"/>
        <end position="339"/>
    </location>
</feature>
<feature type="domain" description="Multidrug resistance protein MdtA-like barrel-sandwich hybrid" evidence="4">
    <location>
        <begin position="61"/>
        <end position="183"/>
    </location>
</feature>
<dbReference type="Gene3D" id="2.40.50.100">
    <property type="match status" value="1"/>
</dbReference>
<dbReference type="InterPro" id="IPR058625">
    <property type="entry name" value="MdtA-like_BSH"/>
</dbReference>
<dbReference type="EMBL" id="WNDS01000003">
    <property type="protein sequence ID" value="KAF1014902.1"/>
    <property type="molecule type" value="Genomic_DNA"/>
</dbReference>
<evidence type="ECO:0000313" key="8">
    <source>
        <dbReference type="Proteomes" id="UP000487117"/>
    </source>
</evidence>
<dbReference type="Pfam" id="PF25944">
    <property type="entry name" value="Beta-barrel_RND"/>
    <property type="match status" value="1"/>
</dbReference>
<dbReference type="Proteomes" id="UP000487117">
    <property type="component" value="Unassembled WGS sequence"/>
</dbReference>
<dbReference type="PANTHER" id="PTHR30158:SF10">
    <property type="entry name" value="CATION EFFLUX PUMP"/>
    <property type="match status" value="1"/>
</dbReference>